<dbReference type="Proteomes" id="UP000535543">
    <property type="component" value="Unassembled WGS sequence"/>
</dbReference>
<reference evidence="8 9" key="2">
    <citation type="submission" date="2020-06" db="EMBL/GenBank/DDBJ databases">
        <title>Antribacter stalactiti gen. nov., sp. nov., a new member of the family Nacardiaceae isolated from a cave.</title>
        <authorList>
            <person name="Kim I.S."/>
        </authorList>
    </citation>
    <scope>NUCLEOTIDE SEQUENCE [LARGE SCALE GENOMIC DNA]</scope>
    <source>
        <strain evidence="8 9">YC2-7</strain>
    </source>
</reference>
<accession>A0A848KHR3</accession>
<dbReference type="GO" id="GO:0016042">
    <property type="term" value="P:lipid catabolic process"/>
    <property type="evidence" value="ECO:0007669"/>
    <property type="project" value="UniProtKB-KW"/>
</dbReference>
<evidence type="ECO:0000256" key="2">
    <source>
        <dbReference type="ARBA" id="ARBA00008664"/>
    </source>
</evidence>
<evidence type="ECO:0000256" key="3">
    <source>
        <dbReference type="ARBA" id="ARBA00012027"/>
    </source>
</evidence>
<dbReference type="PROSITE" id="PS50035">
    <property type="entry name" value="PLD"/>
    <property type="match status" value="1"/>
</dbReference>
<keyword evidence="4" id="KW-0378">Hydrolase</keyword>
<keyword evidence="9" id="KW-1185">Reference proteome</keyword>
<keyword evidence="8" id="KW-0540">Nuclease</keyword>
<sequence length="253" mass="26451">MNEFERIASAAAPALGVATIRTVAGHLSSGTSDHAVINSVGDRVRQSISRILQARNEADVAPAHAAVFLRGLAAGYEHAASDTVETVWSGPSEYGVPVRATAQVLIEVINTAKTELLLMTYSAKPHEQIRTSLTAATSRGVSVSVVVETIQGAGSAMSGAEPAAAFARIPGLRLWHWPRAQRLEATSKMHAKLAVADRRLLFVSSANLTQSGVEKNVEAGLLVRGGNAPARAAEHVDALRISGILVPLTSGGQ</sequence>
<comment type="caution">
    <text evidence="8">The sequence shown here is derived from an EMBL/GenBank/DDBJ whole genome shotgun (WGS) entry which is preliminary data.</text>
</comment>
<dbReference type="EC" id="3.1.4.4" evidence="3"/>
<dbReference type="PANTHER" id="PTHR43856:SF1">
    <property type="entry name" value="MITOCHONDRIAL CARDIOLIPIN HYDROLASE"/>
    <property type="match status" value="1"/>
</dbReference>
<dbReference type="GO" id="GO:0016891">
    <property type="term" value="F:RNA endonuclease activity producing 5'-phosphomonoesters, hydrolytic mechanism"/>
    <property type="evidence" value="ECO:0007669"/>
    <property type="project" value="TreeGrafter"/>
</dbReference>
<evidence type="ECO:0000259" key="7">
    <source>
        <dbReference type="PROSITE" id="PS50035"/>
    </source>
</evidence>
<proteinExistence type="inferred from homology"/>
<organism evidence="8 9">
    <name type="scientific">Antrihabitans stalactiti</name>
    <dbReference type="NCBI Taxonomy" id="2584121"/>
    <lineage>
        <taxon>Bacteria</taxon>
        <taxon>Bacillati</taxon>
        <taxon>Actinomycetota</taxon>
        <taxon>Actinomycetes</taxon>
        <taxon>Mycobacteriales</taxon>
        <taxon>Nocardiaceae</taxon>
        <taxon>Antrihabitans</taxon>
    </lineage>
</organism>
<keyword evidence="6" id="KW-0443">Lipid metabolism</keyword>
<evidence type="ECO:0000256" key="6">
    <source>
        <dbReference type="ARBA" id="ARBA00023098"/>
    </source>
</evidence>
<gene>
    <name evidence="8" type="ORF">FGL95_22580</name>
</gene>
<dbReference type="InterPro" id="IPR025202">
    <property type="entry name" value="PLD-like_dom"/>
</dbReference>
<dbReference type="InterPro" id="IPR001736">
    <property type="entry name" value="PLipase_D/transphosphatidylase"/>
</dbReference>
<dbReference type="InterPro" id="IPR051406">
    <property type="entry name" value="PLD_domain"/>
</dbReference>
<comment type="similarity">
    <text evidence="2">Belongs to the phospholipase D family.</text>
</comment>
<dbReference type="Pfam" id="PF13091">
    <property type="entry name" value="PLDc_2"/>
    <property type="match status" value="1"/>
</dbReference>
<evidence type="ECO:0000313" key="9">
    <source>
        <dbReference type="Proteomes" id="UP000535543"/>
    </source>
</evidence>
<dbReference type="GO" id="GO:0006793">
    <property type="term" value="P:phosphorus metabolic process"/>
    <property type="evidence" value="ECO:0007669"/>
    <property type="project" value="UniProtKB-ARBA"/>
</dbReference>
<name>A0A848KHR3_9NOCA</name>
<evidence type="ECO:0000256" key="4">
    <source>
        <dbReference type="ARBA" id="ARBA00022801"/>
    </source>
</evidence>
<dbReference type="RefSeq" id="WP_169591051.1">
    <property type="nucleotide sequence ID" value="NZ_VCQU01000008.1"/>
</dbReference>
<dbReference type="PANTHER" id="PTHR43856">
    <property type="entry name" value="CARDIOLIPIN HYDROLASE"/>
    <property type="match status" value="1"/>
</dbReference>
<dbReference type="CDD" id="cd09132">
    <property type="entry name" value="PLDc_unchar4"/>
    <property type="match status" value="1"/>
</dbReference>
<dbReference type="EMBL" id="VCQU01000008">
    <property type="protein sequence ID" value="NMN97829.1"/>
    <property type="molecule type" value="Genomic_DNA"/>
</dbReference>
<dbReference type="AlphaFoldDB" id="A0A848KHR3"/>
<feature type="domain" description="PLD phosphodiesterase" evidence="7">
    <location>
        <begin position="185"/>
        <end position="212"/>
    </location>
</feature>
<dbReference type="InterPro" id="IPR047955">
    <property type="entry name" value="DrmC-like"/>
</dbReference>
<dbReference type="NCBIfam" id="NF038319">
    <property type="entry name" value="DISARM_DrmC_I"/>
    <property type="match status" value="1"/>
</dbReference>
<evidence type="ECO:0000256" key="5">
    <source>
        <dbReference type="ARBA" id="ARBA00022963"/>
    </source>
</evidence>
<reference evidence="8 9" key="1">
    <citation type="submission" date="2019-05" db="EMBL/GenBank/DDBJ databases">
        <authorList>
            <person name="Lee S.D."/>
        </authorList>
    </citation>
    <scope>NUCLEOTIDE SEQUENCE [LARGE SCALE GENOMIC DNA]</scope>
    <source>
        <strain evidence="8 9">YC2-7</strain>
    </source>
</reference>
<keyword evidence="8" id="KW-0255">Endonuclease</keyword>
<protein>
    <recommendedName>
        <fullName evidence="3">phospholipase D</fullName>
        <ecNumber evidence="3">3.1.4.4</ecNumber>
    </recommendedName>
</protein>
<comment type="catalytic activity">
    <reaction evidence="1">
        <text>a 1,2-diacyl-sn-glycero-3-phosphocholine + H2O = a 1,2-diacyl-sn-glycero-3-phosphate + choline + H(+)</text>
        <dbReference type="Rhea" id="RHEA:14445"/>
        <dbReference type="ChEBI" id="CHEBI:15354"/>
        <dbReference type="ChEBI" id="CHEBI:15377"/>
        <dbReference type="ChEBI" id="CHEBI:15378"/>
        <dbReference type="ChEBI" id="CHEBI:57643"/>
        <dbReference type="ChEBI" id="CHEBI:58608"/>
        <dbReference type="EC" id="3.1.4.4"/>
    </reaction>
</comment>
<evidence type="ECO:0000313" key="8">
    <source>
        <dbReference type="EMBL" id="NMN97829.1"/>
    </source>
</evidence>
<dbReference type="GO" id="GO:0004630">
    <property type="term" value="F:phospholipase D activity"/>
    <property type="evidence" value="ECO:0007669"/>
    <property type="project" value="UniProtKB-EC"/>
</dbReference>
<dbReference type="Gene3D" id="3.30.870.10">
    <property type="entry name" value="Endonuclease Chain A"/>
    <property type="match status" value="1"/>
</dbReference>
<dbReference type="SUPFAM" id="SSF56024">
    <property type="entry name" value="Phospholipase D/nuclease"/>
    <property type="match status" value="1"/>
</dbReference>
<evidence type="ECO:0000256" key="1">
    <source>
        <dbReference type="ARBA" id="ARBA00000798"/>
    </source>
</evidence>
<keyword evidence="5" id="KW-0442">Lipid degradation</keyword>